<dbReference type="SUPFAM" id="SSF49562">
    <property type="entry name" value="C2 domain (Calcium/lipid-binding domain, CaLB)"/>
    <property type="match status" value="1"/>
</dbReference>
<evidence type="ECO:0000256" key="1">
    <source>
        <dbReference type="ARBA" id="ARBA00005823"/>
    </source>
</evidence>
<evidence type="ECO:0000259" key="3">
    <source>
        <dbReference type="PROSITE" id="PS50004"/>
    </source>
</evidence>
<comment type="similarity">
    <text evidence="1">Belongs to the unc-13 family.</text>
</comment>
<name>A0ABM1ZVJ4_AEDAL</name>
<reference evidence="5" key="1">
    <citation type="journal article" date="2015" name="Proc. Natl. Acad. Sci. U.S.A.">
        <title>Genome sequence of the Asian Tiger mosquito, Aedes albopictus, reveals insights into its biology, genetics, and evolution.</title>
        <authorList>
            <person name="Chen X.G."/>
            <person name="Jiang X."/>
            <person name="Gu J."/>
            <person name="Xu M."/>
            <person name="Wu Y."/>
            <person name="Deng Y."/>
            <person name="Zhang C."/>
            <person name="Bonizzoni M."/>
            <person name="Dermauw W."/>
            <person name="Vontas J."/>
            <person name="Armbruster P."/>
            <person name="Huang X."/>
            <person name="Yang Y."/>
            <person name="Zhang H."/>
            <person name="He W."/>
            <person name="Peng H."/>
            <person name="Liu Y."/>
            <person name="Wu K."/>
            <person name="Chen J."/>
            <person name="Lirakis M."/>
            <person name="Topalis P."/>
            <person name="Van Leeuwen T."/>
            <person name="Hall A.B."/>
            <person name="Jiang X."/>
            <person name="Thorpe C."/>
            <person name="Mueller R.L."/>
            <person name="Sun C."/>
            <person name="Waterhouse R.M."/>
            <person name="Yan G."/>
            <person name="Tu Z.J."/>
            <person name="Fang X."/>
            <person name="James A.A."/>
        </authorList>
    </citation>
    <scope>NUCLEOTIDE SEQUENCE [LARGE SCALE GENOMIC DNA]</scope>
    <source>
        <strain evidence="5">Foshan</strain>
    </source>
</reference>
<dbReference type="Proteomes" id="UP000069940">
    <property type="component" value="Unassembled WGS sequence"/>
</dbReference>
<organism evidence="4 5">
    <name type="scientific">Aedes albopictus</name>
    <name type="common">Asian tiger mosquito</name>
    <name type="synonym">Stegomyia albopicta</name>
    <dbReference type="NCBI Taxonomy" id="7160"/>
    <lineage>
        <taxon>Eukaryota</taxon>
        <taxon>Metazoa</taxon>
        <taxon>Ecdysozoa</taxon>
        <taxon>Arthropoda</taxon>
        <taxon>Hexapoda</taxon>
        <taxon>Insecta</taxon>
        <taxon>Pterygota</taxon>
        <taxon>Neoptera</taxon>
        <taxon>Endopterygota</taxon>
        <taxon>Diptera</taxon>
        <taxon>Nematocera</taxon>
        <taxon>Culicoidea</taxon>
        <taxon>Culicidae</taxon>
        <taxon>Culicinae</taxon>
        <taxon>Aedini</taxon>
        <taxon>Aedes</taxon>
        <taxon>Stegomyia</taxon>
    </lineage>
</organism>
<dbReference type="RefSeq" id="XP_029718052.2">
    <property type="nucleotide sequence ID" value="XM_029862192.2"/>
</dbReference>
<dbReference type="EnsemblMetazoa" id="AALFPA23_022067.R32673">
    <property type="protein sequence ID" value="AALFPA23_022067.P32673"/>
    <property type="gene ID" value="AALFPA23_022067"/>
</dbReference>
<proteinExistence type="inferred from homology"/>
<evidence type="ECO:0000313" key="5">
    <source>
        <dbReference type="Proteomes" id="UP000069940"/>
    </source>
</evidence>
<dbReference type="PANTHER" id="PTHR45999">
    <property type="entry name" value="UNC-13-4A, ISOFORM B"/>
    <property type="match status" value="1"/>
</dbReference>
<evidence type="ECO:0000256" key="2">
    <source>
        <dbReference type="ARBA" id="ARBA00022483"/>
    </source>
</evidence>
<reference evidence="4" key="2">
    <citation type="submission" date="2025-05" db="UniProtKB">
        <authorList>
            <consortium name="EnsemblMetazoa"/>
        </authorList>
    </citation>
    <scope>IDENTIFICATION</scope>
    <source>
        <strain evidence="4">Foshan</strain>
    </source>
</reference>
<sequence>MDLPDVLGYKQVDLNANEANEQILPIKGLNSWKIKTLKLLTDHCMSAIKVSMGEALRKFDPIRHDVESFTRQSAAVIREDLWGDDLKLVENTLWSQLTAEFEESMRNLIAAKTPIEKFSNLRDFYAMVAQTYLPETQELQQDRELAEKLYFLEKQLSLYSSSTRDLIHQYHLACLDAQLRLDEPDRGVLTVRCAIRNDSLEVQIISAEGIKLPLDYKGNCDSYVKINLAPGYRFSDIVMPKTRTKSKNHSPTYNEKFALKLSQEQREIPDALIVFNLKVSEMLGLSQRYVGECFVRLDSIPILDSDRDIKSIEVQQLFLALPESIESDCIPVLEYRQGDKEAVQFFKKLKQKLGKAAYTGSLVSIY</sequence>
<dbReference type="SMART" id="SM00239">
    <property type="entry name" value="C2"/>
    <property type="match status" value="1"/>
</dbReference>
<evidence type="ECO:0000313" key="4">
    <source>
        <dbReference type="EnsemblMetazoa" id="AALFPA23_022067.P32673"/>
    </source>
</evidence>
<dbReference type="GeneID" id="109412134"/>
<dbReference type="InterPro" id="IPR035892">
    <property type="entry name" value="C2_domain_sf"/>
</dbReference>
<dbReference type="Gene3D" id="2.60.40.150">
    <property type="entry name" value="C2 domain"/>
    <property type="match status" value="1"/>
</dbReference>
<feature type="domain" description="C2" evidence="3">
    <location>
        <begin position="180"/>
        <end position="312"/>
    </location>
</feature>
<dbReference type="InterPro" id="IPR000008">
    <property type="entry name" value="C2_dom"/>
</dbReference>
<keyword evidence="5" id="KW-1185">Reference proteome</keyword>
<protein>
    <recommendedName>
        <fullName evidence="3">C2 domain-containing protein</fullName>
    </recommendedName>
</protein>
<dbReference type="PANTHER" id="PTHR45999:SF2">
    <property type="entry name" value="PROTEIN UNC-13 HOMOLOG 4B"/>
    <property type="match status" value="1"/>
</dbReference>
<dbReference type="PROSITE" id="PS50004">
    <property type="entry name" value="C2"/>
    <property type="match status" value="1"/>
</dbReference>
<dbReference type="Pfam" id="PF00168">
    <property type="entry name" value="C2"/>
    <property type="match status" value="1"/>
</dbReference>
<dbReference type="InterPro" id="IPR052095">
    <property type="entry name" value="UNC-13_domain"/>
</dbReference>
<keyword evidence="2" id="KW-0268">Exocytosis</keyword>
<accession>A0ABM1ZVJ4</accession>